<gene>
    <name evidence="2" type="ORF">SEPCBS57363_003525</name>
</gene>
<dbReference type="EMBL" id="CAWUOM010000056">
    <property type="protein sequence ID" value="CAK7269285.1"/>
    <property type="molecule type" value="Genomic_DNA"/>
</dbReference>
<protein>
    <submittedName>
        <fullName evidence="2">Uncharacterized protein</fullName>
    </submittedName>
</protein>
<proteinExistence type="predicted"/>
<sequence length="490" mass="51078">MDSTPAITQSPPLAGPAAARLSFAPSPSLSLLPPPLPQRDTRRNSYILEALLTHTTTKAAATTFTTMTDVASSPTPHDIYLSSEEDASSMGDLSDLSDFEDDLDDGLFVMDDKDINVTFTVELARTASIVMRTNSTASLASATTYLTTAAASTPPAPIEKTASSSIHTHSRHSSHDTARAVAVVFAGKPSLIELGVGRDTCRRSHGCCERTLPVELPETRPVAHSTDVSPASQLRRDSLSSSTVASFCTRQPAMTAFTAANLETLAQSSGPVLTVLDSCPSPPPPTATHSFISEPIAPSSYTYTASSPTTLLPATDYAAAAPRRSFTTSLLISPLSSSSANSSSRAPTLGSGTGSLLRGVTRSLTLSSRRGMGHRASSVMDKSGISAAPPASLTASLPSENDLTLETSSASSFGNRMSMAISVVSAMTLMTPPPSRPHKDASRSENDAIQATAMPCQRPMTPAASVVSKKSAGGTFLGSLTSRRRSMKLL</sequence>
<feature type="region of interest" description="Disordered" evidence="1">
    <location>
        <begin position="1"/>
        <end position="20"/>
    </location>
</feature>
<evidence type="ECO:0000256" key="1">
    <source>
        <dbReference type="SAM" id="MobiDB-lite"/>
    </source>
</evidence>
<evidence type="ECO:0000313" key="3">
    <source>
        <dbReference type="Proteomes" id="UP001642501"/>
    </source>
</evidence>
<evidence type="ECO:0000313" key="2">
    <source>
        <dbReference type="EMBL" id="CAK7269285.1"/>
    </source>
</evidence>
<feature type="compositionally biased region" description="Polar residues" evidence="1">
    <location>
        <begin position="1"/>
        <end position="11"/>
    </location>
</feature>
<reference evidence="2 3" key="1">
    <citation type="submission" date="2024-01" db="EMBL/GenBank/DDBJ databases">
        <authorList>
            <person name="Allen C."/>
            <person name="Tagirdzhanova G."/>
        </authorList>
    </citation>
    <scope>NUCLEOTIDE SEQUENCE [LARGE SCALE GENOMIC DNA]</scope>
    <source>
        <strain evidence="2 3">CBS 573.63</strain>
    </source>
</reference>
<feature type="compositionally biased region" description="Low complexity" evidence="1">
    <location>
        <begin position="336"/>
        <end position="357"/>
    </location>
</feature>
<feature type="compositionally biased region" description="Low complexity" evidence="1">
    <location>
        <begin position="386"/>
        <end position="399"/>
    </location>
</feature>
<comment type="caution">
    <text evidence="2">The sequence shown here is derived from an EMBL/GenBank/DDBJ whole genome shotgun (WGS) entry which is preliminary data.</text>
</comment>
<keyword evidence="3" id="KW-1185">Reference proteome</keyword>
<name>A0ABP0DLZ6_9PEZI</name>
<dbReference type="Proteomes" id="UP001642501">
    <property type="component" value="Unassembled WGS sequence"/>
</dbReference>
<organism evidence="2 3">
    <name type="scientific">Sporothrix epigloea</name>
    <dbReference type="NCBI Taxonomy" id="1892477"/>
    <lineage>
        <taxon>Eukaryota</taxon>
        <taxon>Fungi</taxon>
        <taxon>Dikarya</taxon>
        <taxon>Ascomycota</taxon>
        <taxon>Pezizomycotina</taxon>
        <taxon>Sordariomycetes</taxon>
        <taxon>Sordariomycetidae</taxon>
        <taxon>Ophiostomatales</taxon>
        <taxon>Ophiostomataceae</taxon>
        <taxon>Sporothrix</taxon>
    </lineage>
</organism>
<feature type="region of interest" description="Disordered" evidence="1">
    <location>
        <begin position="336"/>
        <end position="400"/>
    </location>
</feature>
<accession>A0ABP0DLZ6</accession>